<feature type="region of interest" description="Disordered" evidence="1">
    <location>
        <begin position="61"/>
        <end position="87"/>
    </location>
</feature>
<name>A0AAD7IT26_9AGAR</name>
<sequence>MGAIVLKHTPSGLLSDRVRGPPGVQRGDGNEQESGWRCGEDAIANQVRARLSEAELEWVDDGNKLKEMDGRSTGPAPIDPKRPQSSGFDEDVWVPCGKCRLSVIVVTGNLAGADAGYISTPITKMLANFFEQSGVQNTLLSRMDLRPGKQVRQGNCRVEEPLSGLNLSKSYINPCVVDKKAGFAIEISRLAGGTNIHKQTFDVRQLPVTTISAEDNELA</sequence>
<dbReference type="EMBL" id="JARKIB010000074">
    <property type="protein sequence ID" value="KAJ7748088.1"/>
    <property type="molecule type" value="Genomic_DNA"/>
</dbReference>
<dbReference type="Proteomes" id="UP001215598">
    <property type="component" value="Unassembled WGS sequence"/>
</dbReference>
<gene>
    <name evidence="2" type="ORF">B0H16DRAFT_1461766</name>
</gene>
<organism evidence="2 3">
    <name type="scientific">Mycena metata</name>
    <dbReference type="NCBI Taxonomy" id="1033252"/>
    <lineage>
        <taxon>Eukaryota</taxon>
        <taxon>Fungi</taxon>
        <taxon>Dikarya</taxon>
        <taxon>Basidiomycota</taxon>
        <taxon>Agaricomycotina</taxon>
        <taxon>Agaricomycetes</taxon>
        <taxon>Agaricomycetidae</taxon>
        <taxon>Agaricales</taxon>
        <taxon>Marasmiineae</taxon>
        <taxon>Mycenaceae</taxon>
        <taxon>Mycena</taxon>
    </lineage>
</organism>
<evidence type="ECO:0000313" key="2">
    <source>
        <dbReference type="EMBL" id="KAJ7748088.1"/>
    </source>
</evidence>
<evidence type="ECO:0000313" key="3">
    <source>
        <dbReference type="Proteomes" id="UP001215598"/>
    </source>
</evidence>
<feature type="region of interest" description="Disordered" evidence="1">
    <location>
        <begin position="7"/>
        <end position="38"/>
    </location>
</feature>
<proteinExistence type="predicted"/>
<keyword evidence="3" id="KW-1185">Reference proteome</keyword>
<protein>
    <submittedName>
        <fullName evidence="2">Uncharacterized protein</fullName>
    </submittedName>
</protein>
<accession>A0AAD7IT26</accession>
<dbReference type="AlphaFoldDB" id="A0AAD7IT26"/>
<feature type="compositionally biased region" description="Basic and acidic residues" evidence="1">
    <location>
        <begin position="61"/>
        <end position="70"/>
    </location>
</feature>
<evidence type="ECO:0000256" key="1">
    <source>
        <dbReference type="SAM" id="MobiDB-lite"/>
    </source>
</evidence>
<comment type="caution">
    <text evidence="2">The sequence shown here is derived from an EMBL/GenBank/DDBJ whole genome shotgun (WGS) entry which is preliminary data.</text>
</comment>
<reference evidence="2" key="1">
    <citation type="submission" date="2023-03" db="EMBL/GenBank/DDBJ databases">
        <title>Massive genome expansion in bonnet fungi (Mycena s.s.) driven by repeated elements and novel gene families across ecological guilds.</title>
        <authorList>
            <consortium name="Lawrence Berkeley National Laboratory"/>
            <person name="Harder C.B."/>
            <person name="Miyauchi S."/>
            <person name="Viragh M."/>
            <person name="Kuo A."/>
            <person name="Thoen E."/>
            <person name="Andreopoulos B."/>
            <person name="Lu D."/>
            <person name="Skrede I."/>
            <person name="Drula E."/>
            <person name="Henrissat B."/>
            <person name="Morin E."/>
            <person name="Kohler A."/>
            <person name="Barry K."/>
            <person name="LaButti K."/>
            <person name="Morin E."/>
            <person name="Salamov A."/>
            <person name="Lipzen A."/>
            <person name="Mereny Z."/>
            <person name="Hegedus B."/>
            <person name="Baldrian P."/>
            <person name="Stursova M."/>
            <person name="Weitz H."/>
            <person name="Taylor A."/>
            <person name="Grigoriev I.V."/>
            <person name="Nagy L.G."/>
            <person name="Martin F."/>
            <person name="Kauserud H."/>
        </authorList>
    </citation>
    <scope>NUCLEOTIDE SEQUENCE</scope>
    <source>
        <strain evidence="2">CBHHK182m</strain>
    </source>
</reference>